<evidence type="ECO:0000313" key="2">
    <source>
        <dbReference type="Proteomes" id="UP000054538"/>
    </source>
</evidence>
<reference evidence="2" key="2">
    <citation type="submission" date="2015-01" db="EMBL/GenBank/DDBJ databases">
        <title>Evolutionary Origins and Diversification of the Mycorrhizal Mutualists.</title>
        <authorList>
            <consortium name="DOE Joint Genome Institute"/>
            <consortium name="Mycorrhizal Genomics Consortium"/>
            <person name="Kohler A."/>
            <person name="Kuo A."/>
            <person name="Nagy L.G."/>
            <person name="Floudas D."/>
            <person name="Copeland A."/>
            <person name="Barry K.W."/>
            <person name="Cichocki N."/>
            <person name="Veneault-Fourrey C."/>
            <person name="LaButti K."/>
            <person name="Lindquist E.A."/>
            <person name="Lipzen A."/>
            <person name="Lundell T."/>
            <person name="Morin E."/>
            <person name="Murat C."/>
            <person name="Riley R."/>
            <person name="Ohm R."/>
            <person name="Sun H."/>
            <person name="Tunlid A."/>
            <person name="Henrissat B."/>
            <person name="Grigoriev I.V."/>
            <person name="Hibbett D.S."/>
            <person name="Martin F."/>
        </authorList>
    </citation>
    <scope>NUCLEOTIDE SEQUENCE [LARGE SCALE GENOMIC DNA]</scope>
    <source>
        <strain evidence="2">Ve08.2h10</strain>
    </source>
</reference>
<dbReference type="AlphaFoldDB" id="A0A0D0BYH8"/>
<reference evidence="1 2" key="1">
    <citation type="submission" date="2014-04" db="EMBL/GenBank/DDBJ databases">
        <authorList>
            <consortium name="DOE Joint Genome Institute"/>
            <person name="Kuo A."/>
            <person name="Kohler A."/>
            <person name="Jargeat P."/>
            <person name="Nagy L.G."/>
            <person name="Floudas D."/>
            <person name="Copeland A."/>
            <person name="Barry K.W."/>
            <person name="Cichocki N."/>
            <person name="Veneault-Fourrey C."/>
            <person name="LaButti K."/>
            <person name="Lindquist E.A."/>
            <person name="Lipzen A."/>
            <person name="Lundell T."/>
            <person name="Morin E."/>
            <person name="Murat C."/>
            <person name="Sun H."/>
            <person name="Tunlid A."/>
            <person name="Henrissat B."/>
            <person name="Grigoriev I.V."/>
            <person name="Hibbett D.S."/>
            <person name="Martin F."/>
            <person name="Nordberg H.P."/>
            <person name="Cantor M.N."/>
            <person name="Hua S.X."/>
        </authorList>
    </citation>
    <scope>NUCLEOTIDE SEQUENCE [LARGE SCALE GENOMIC DNA]</scope>
    <source>
        <strain evidence="1 2">Ve08.2h10</strain>
    </source>
</reference>
<dbReference type="HOGENOM" id="CLU_187860_0_0_1"/>
<dbReference type="EMBL" id="KN827604">
    <property type="protein sequence ID" value="KIK76227.1"/>
    <property type="molecule type" value="Genomic_DNA"/>
</dbReference>
<name>A0A0D0BYH8_9AGAM</name>
<keyword evidence="2" id="KW-1185">Reference proteome</keyword>
<organism evidence="1 2">
    <name type="scientific">Paxillus rubicundulus Ve08.2h10</name>
    <dbReference type="NCBI Taxonomy" id="930991"/>
    <lineage>
        <taxon>Eukaryota</taxon>
        <taxon>Fungi</taxon>
        <taxon>Dikarya</taxon>
        <taxon>Basidiomycota</taxon>
        <taxon>Agaricomycotina</taxon>
        <taxon>Agaricomycetes</taxon>
        <taxon>Agaricomycetidae</taxon>
        <taxon>Boletales</taxon>
        <taxon>Paxilineae</taxon>
        <taxon>Paxillaceae</taxon>
        <taxon>Paxillus</taxon>
    </lineage>
</organism>
<feature type="non-terminal residue" evidence="1">
    <location>
        <position position="65"/>
    </location>
</feature>
<protein>
    <submittedName>
        <fullName evidence="1">Uncharacterized protein</fullName>
    </submittedName>
</protein>
<accession>A0A0D0BYH8</accession>
<sequence length="65" mass="7372">TLAACKRRISELEEEIGNLRGVQQEKFRESPFSLAGRGIRRLVSLADRVKDLVNEADRRACLESD</sequence>
<dbReference type="OrthoDB" id="2671428at2759"/>
<gene>
    <name evidence="1" type="ORF">PAXRUDRAFT_72956</name>
</gene>
<evidence type="ECO:0000313" key="1">
    <source>
        <dbReference type="EMBL" id="KIK76227.1"/>
    </source>
</evidence>
<dbReference type="InParanoid" id="A0A0D0BYH8"/>
<proteinExistence type="predicted"/>
<dbReference type="Proteomes" id="UP000054538">
    <property type="component" value="Unassembled WGS sequence"/>
</dbReference>
<feature type="non-terminal residue" evidence="1">
    <location>
        <position position="1"/>
    </location>
</feature>